<feature type="chain" id="PRO_5008098442" evidence="3">
    <location>
        <begin position="34"/>
        <end position="199"/>
    </location>
</feature>
<proteinExistence type="predicted"/>
<gene>
    <name evidence="4" type="ORF">AYL99_08466</name>
</gene>
<dbReference type="GeneID" id="30012634"/>
<feature type="signal peptide" evidence="3">
    <location>
        <begin position="1"/>
        <end position="33"/>
    </location>
</feature>
<name>A0A178ZD92_9EURO</name>
<evidence type="ECO:0000256" key="2">
    <source>
        <dbReference type="SAM" id="Phobius"/>
    </source>
</evidence>
<organism evidence="4 5">
    <name type="scientific">Fonsecaea erecta</name>
    <dbReference type="NCBI Taxonomy" id="1367422"/>
    <lineage>
        <taxon>Eukaryota</taxon>
        <taxon>Fungi</taxon>
        <taxon>Dikarya</taxon>
        <taxon>Ascomycota</taxon>
        <taxon>Pezizomycotina</taxon>
        <taxon>Eurotiomycetes</taxon>
        <taxon>Chaetothyriomycetidae</taxon>
        <taxon>Chaetothyriales</taxon>
        <taxon>Herpotrichiellaceae</taxon>
        <taxon>Fonsecaea</taxon>
    </lineage>
</organism>
<evidence type="ECO:0000256" key="3">
    <source>
        <dbReference type="SAM" id="SignalP"/>
    </source>
</evidence>
<dbReference type="AlphaFoldDB" id="A0A178ZD92"/>
<protein>
    <submittedName>
        <fullName evidence="4">Uncharacterized protein</fullName>
    </submittedName>
</protein>
<dbReference type="EMBL" id="LVYI01000007">
    <property type="protein sequence ID" value="OAP57728.1"/>
    <property type="molecule type" value="Genomic_DNA"/>
</dbReference>
<feature type="region of interest" description="Disordered" evidence="1">
    <location>
        <begin position="84"/>
        <end position="127"/>
    </location>
</feature>
<feature type="compositionally biased region" description="Low complexity" evidence="1">
    <location>
        <begin position="84"/>
        <end position="95"/>
    </location>
</feature>
<dbReference type="STRING" id="1367422.A0A178ZD92"/>
<dbReference type="Proteomes" id="UP000078343">
    <property type="component" value="Unassembled WGS sequence"/>
</dbReference>
<keyword evidence="2" id="KW-1133">Transmembrane helix</keyword>
<keyword evidence="2" id="KW-0472">Membrane</keyword>
<evidence type="ECO:0000313" key="4">
    <source>
        <dbReference type="EMBL" id="OAP57728.1"/>
    </source>
</evidence>
<dbReference type="RefSeq" id="XP_018691095.1">
    <property type="nucleotide sequence ID" value="XM_018839974.1"/>
</dbReference>
<feature type="transmembrane region" description="Helical" evidence="2">
    <location>
        <begin position="168"/>
        <end position="188"/>
    </location>
</feature>
<keyword evidence="3" id="KW-0732">Signal</keyword>
<dbReference type="Pfam" id="PF20345">
    <property type="entry name" value="DUF6640"/>
    <property type="match status" value="2"/>
</dbReference>
<evidence type="ECO:0000256" key="1">
    <source>
        <dbReference type="SAM" id="MobiDB-lite"/>
    </source>
</evidence>
<feature type="transmembrane region" description="Helical" evidence="2">
    <location>
        <begin position="135"/>
        <end position="156"/>
    </location>
</feature>
<sequence>MSSSPPSPPPSPPSITAGRICLSLMALFTSTACYVADWNETHVKNPRWPPHARFHNGQTMSMGLCLGALTAYFAWRPVLAPAASSAPKKQQQQQQRGEIGAGQVADSKSNKSDSDSDSGAAGRDNERGIGEKESITIAAVLGSLYWVTGLSGILYPGTKWTDPEFGEGAPQAPIFVASAVLVWCGWWLEMRRLAKTKRA</sequence>
<dbReference type="InterPro" id="IPR046580">
    <property type="entry name" value="DUF6640"/>
</dbReference>
<dbReference type="OrthoDB" id="2819018at2759"/>
<comment type="caution">
    <text evidence="4">The sequence shown here is derived from an EMBL/GenBank/DDBJ whole genome shotgun (WGS) entry which is preliminary data.</text>
</comment>
<accession>A0A178ZD92</accession>
<evidence type="ECO:0000313" key="5">
    <source>
        <dbReference type="Proteomes" id="UP000078343"/>
    </source>
</evidence>
<keyword evidence="5" id="KW-1185">Reference proteome</keyword>
<keyword evidence="2" id="KW-0812">Transmembrane</keyword>
<reference evidence="4 5" key="1">
    <citation type="submission" date="2016-04" db="EMBL/GenBank/DDBJ databases">
        <title>Draft genome of Fonsecaea erecta CBS 125763.</title>
        <authorList>
            <person name="Weiss V.A."/>
            <person name="Vicente V.A."/>
            <person name="Raittz R.T."/>
            <person name="Moreno L.F."/>
            <person name="De Souza E.M."/>
            <person name="Pedrosa F.O."/>
            <person name="Steffens M.B."/>
            <person name="Faoro H."/>
            <person name="Tadra-Sfeir M.Z."/>
            <person name="Najafzadeh M.J."/>
            <person name="Felipe M.S."/>
            <person name="Teixeira M."/>
            <person name="Sun J."/>
            <person name="Xi L."/>
            <person name="Gomes R."/>
            <person name="De Azevedo C.M."/>
            <person name="Salgado C.G."/>
            <person name="Da Silva M.B."/>
            <person name="Nascimento M.F."/>
            <person name="Queiroz-Telles F."/>
            <person name="Attili D.S."/>
            <person name="Gorbushina A."/>
        </authorList>
    </citation>
    <scope>NUCLEOTIDE SEQUENCE [LARGE SCALE GENOMIC DNA]</scope>
    <source>
        <strain evidence="4 5">CBS 125763</strain>
    </source>
</reference>